<evidence type="ECO:0000256" key="1">
    <source>
        <dbReference type="SAM" id="MobiDB-lite"/>
    </source>
</evidence>
<comment type="caution">
    <text evidence="2">The sequence shown here is derived from an EMBL/GenBank/DDBJ whole genome shotgun (WGS) entry which is preliminary data.</text>
</comment>
<dbReference type="OMA" id="PRRMDNG"/>
<dbReference type="PANTHER" id="PTHR33356">
    <property type="entry name" value="TIP41-LIKE PROTEIN"/>
    <property type="match status" value="1"/>
</dbReference>
<proteinExistence type="predicted"/>
<feature type="region of interest" description="Disordered" evidence="1">
    <location>
        <begin position="102"/>
        <end position="150"/>
    </location>
</feature>
<feature type="compositionally biased region" description="Polar residues" evidence="1">
    <location>
        <begin position="107"/>
        <end position="117"/>
    </location>
</feature>
<reference evidence="2" key="1">
    <citation type="submission" date="2016-11" db="EMBL/GenBank/DDBJ databases">
        <title>The genome of Nicotiana attenuata.</title>
        <authorList>
            <person name="Xu S."/>
            <person name="Brockmoeller T."/>
            <person name="Gaquerel E."/>
            <person name="Navarro A."/>
            <person name="Kuhl H."/>
            <person name="Gase K."/>
            <person name="Ling Z."/>
            <person name="Zhou W."/>
            <person name="Kreitzer C."/>
            <person name="Stanke M."/>
            <person name="Tang H."/>
            <person name="Lyons E."/>
            <person name="Pandey P."/>
            <person name="Pandey S.P."/>
            <person name="Timmermann B."/>
            <person name="Baldwin I.T."/>
        </authorList>
    </citation>
    <scope>NUCLEOTIDE SEQUENCE [LARGE SCALE GENOMIC DNA]</scope>
    <source>
        <strain evidence="2">UT</strain>
    </source>
</reference>
<dbReference type="KEGG" id="nau:109225658"/>
<dbReference type="Gramene" id="OIT07939">
    <property type="protein sequence ID" value="OIT07939"/>
    <property type="gene ID" value="A4A49_18021"/>
</dbReference>
<gene>
    <name evidence="2" type="ORF">A4A49_18021</name>
</gene>
<feature type="region of interest" description="Disordered" evidence="1">
    <location>
        <begin position="355"/>
        <end position="380"/>
    </location>
</feature>
<dbReference type="EMBL" id="MJEQ01037183">
    <property type="protein sequence ID" value="OIT07939.1"/>
    <property type="molecule type" value="Genomic_DNA"/>
</dbReference>
<dbReference type="Proteomes" id="UP000187609">
    <property type="component" value="Unassembled WGS sequence"/>
</dbReference>
<name>A0A1J6JAS9_NICAT</name>
<organism evidence="2 3">
    <name type="scientific">Nicotiana attenuata</name>
    <name type="common">Coyote tobacco</name>
    <dbReference type="NCBI Taxonomy" id="49451"/>
    <lineage>
        <taxon>Eukaryota</taxon>
        <taxon>Viridiplantae</taxon>
        <taxon>Streptophyta</taxon>
        <taxon>Embryophyta</taxon>
        <taxon>Tracheophyta</taxon>
        <taxon>Spermatophyta</taxon>
        <taxon>Magnoliopsida</taxon>
        <taxon>eudicotyledons</taxon>
        <taxon>Gunneridae</taxon>
        <taxon>Pentapetalae</taxon>
        <taxon>asterids</taxon>
        <taxon>lamiids</taxon>
        <taxon>Solanales</taxon>
        <taxon>Solanaceae</taxon>
        <taxon>Nicotianoideae</taxon>
        <taxon>Nicotianeae</taxon>
        <taxon>Nicotiana</taxon>
    </lineage>
</organism>
<keyword evidence="3" id="KW-1185">Reference proteome</keyword>
<dbReference type="OrthoDB" id="1060058at2759"/>
<evidence type="ECO:0000313" key="2">
    <source>
        <dbReference type="EMBL" id="OIT07939.1"/>
    </source>
</evidence>
<dbReference type="AlphaFoldDB" id="A0A1J6JAS9"/>
<feature type="compositionally biased region" description="Low complexity" evidence="1">
    <location>
        <begin position="119"/>
        <end position="142"/>
    </location>
</feature>
<protein>
    <submittedName>
        <fullName evidence="2">Uncharacterized protein</fullName>
    </submittedName>
</protein>
<sequence>MACNFQEPEFWLPSEFLTDDEILMGHGNLKKTEGRKNDFSDLNLCFPTDFPYDFGPSALGSPVESFVGSTETESDEEDALAGLTRQLTRTSLNSNLPQHQVEKNWVHSGSPQSTLAQIGSWSGRSSGSSNGSPNGPSQMSSPPTSPLGAQNDAWNLIYQAAGQVARMKMHGGFGPARNQGLPGPPRGVHHPVQPSAPMETPNSCFSNNTHFEQARREQMARQQSSAMLNRQVKNGWFNEQPVCQNRGLRSGFGVGGFGEGNRCGRVVADSGQTGWAGLPFEQQNQYQGQSGSGMRVGHIGGSGNGGVNKKRECAGTGVFLPRRYCSQNSSDYRKKPGCSTAWLPARVVESLNKNIDGLNGIPSQPQHQPQSQPHAHPQPLRFNAGFVSEYEILMARSNALLAQQRRNLQQEGTMNLEVRLPQEWTY</sequence>
<feature type="compositionally biased region" description="Low complexity" evidence="1">
    <location>
        <begin position="362"/>
        <end position="379"/>
    </location>
</feature>
<evidence type="ECO:0000313" key="3">
    <source>
        <dbReference type="Proteomes" id="UP000187609"/>
    </source>
</evidence>
<dbReference type="STRING" id="49451.A0A1J6JAS9"/>
<dbReference type="PANTHER" id="PTHR33356:SF17">
    <property type="entry name" value="TPX2 CENTRAL DOMAIN-CONTAINING PROTEIN"/>
    <property type="match status" value="1"/>
</dbReference>
<accession>A0A1J6JAS9</accession>